<keyword evidence="3" id="KW-1185">Reference proteome</keyword>
<dbReference type="SUPFAM" id="SSF51735">
    <property type="entry name" value="NAD(P)-binding Rossmann-fold domains"/>
    <property type="match status" value="1"/>
</dbReference>
<dbReference type="PANTHER" id="PTHR15020">
    <property type="entry name" value="FLAVIN REDUCTASE-RELATED"/>
    <property type="match status" value="1"/>
</dbReference>
<evidence type="ECO:0000313" key="3">
    <source>
        <dbReference type="Proteomes" id="UP000199438"/>
    </source>
</evidence>
<dbReference type="Pfam" id="PF13460">
    <property type="entry name" value="NAD_binding_10"/>
    <property type="match status" value="1"/>
</dbReference>
<dbReference type="STRING" id="1334022.SAMN04487907_104170"/>
<dbReference type="AlphaFoldDB" id="A0A1I1J5Y8"/>
<evidence type="ECO:0000313" key="2">
    <source>
        <dbReference type="EMBL" id="SFC43412.1"/>
    </source>
</evidence>
<dbReference type="Proteomes" id="UP000199438">
    <property type="component" value="Unassembled WGS sequence"/>
</dbReference>
<dbReference type="InterPro" id="IPR036291">
    <property type="entry name" value="NAD(P)-bd_dom_sf"/>
</dbReference>
<dbReference type="RefSeq" id="WP_092542663.1">
    <property type="nucleotide sequence ID" value="NZ_FOKV01000004.1"/>
</dbReference>
<gene>
    <name evidence="2" type="ORF">SAMN04487907_104170</name>
</gene>
<accession>A0A1I1J5Y8</accession>
<sequence length="220" mass="23915">MKVLIIGAHGKVGQRISKAMSAAEDVEPTAFIRKEEQKPLFEEMGVGTVVESLENTPEAIGEVIKNYDAVVFTAGSGGKTGHDKTMEIDLDGAIKSINQAEKHGVKRFVMVGASHSDDRSYWGKVDGMKPYYTAKHYADLELKRSSLDYTILRPVLLTDDDEAGKVLMTENPAEVGSEIPRQAVAETVLAVLKDPKTYGKVIEMSKGEDKIADALAKVCS</sequence>
<dbReference type="EMBL" id="FOKV01000004">
    <property type="protein sequence ID" value="SFC43412.1"/>
    <property type="molecule type" value="Genomic_DNA"/>
</dbReference>
<dbReference type="CDD" id="cd05243">
    <property type="entry name" value="SDR_a5"/>
    <property type="match status" value="1"/>
</dbReference>
<dbReference type="InterPro" id="IPR016040">
    <property type="entry name" value="NAD(P)-bd_dom"/>
</dbReference>
<proteinExistence type="predicted"/>
<evidence type="ECO:0000259" key="1">
    <source>
        <dbReference type="Pfam" id="PF13460"/>
    </source>
</evidence>
<feature type="domain" description="NAD(P)-binding" evidence="1">
    <location>
        <begin position="7"/>
        <end position="195"/>
    </location>
</feature>
<reference evidence="3" key="1">
    <citation type="submission" date="2016-10" db="EMBL/GenBank/DDBJ databases">
        <authorList>
            <person name="Varghese N."/>
            <person name="Submissions S."/>
        </authorList>
    </citation>
    <scope>NUCLEOTIDE SEQUENCE [LARGE SCALE GENOMIC DNA]</scope>
    <source>
        <strain evidence="3">DSM 24499</strain>
    </source>
</reference>
<dbReference type="Gene3D" id="3.40.50.720">
    <property type="entry name" value="NAD(P)-binding Rossmann-like Domain"/>
    <property type="match status" value="1"/>
</dbReference>
<organism evidence="2 3">
    <name type="scientific">Zunongwangia mangrovi</name>
    <dbReference type="NCBI Taxonomy" id="1334022"/>
    <lineage>
        <taxon>Bacteria</taxon>
        <taxon>Pseudomonadati</taxon>
        <taxon>Bacteroidota</taxon>
        <taxon>Flavobacteriia</taxon>
        <taxon>Flavobacteriales</taxon>
        <taxon>Flavobacteriaceae</taxon>
        <taxon>Zunongwangia</taxon>
    </lineage>
</organism>
<name>A0A1I1J5Y8_9FLAO</name>
<dbReference type="PANTHER" id="PTHR15020:SF50">
    <property type="entry name" value="UPF0659 PROTEIN YMR090W"/>
    <property type="match status" value="1"/>
</dbReference>
<dbReference type="OrthoDB" id="9787486at2"/>
<protein>
    <submittedName>
        <fullName evidence="2">Uncharacterized conserved protein YbjT, contains NAD(P)-binding and DUF2867 domains</fullName>
    </submittedName>
</protein>